<dbReference type="AlphaFoldDB" id="B8GCL6"/>
<dbReference type="eggNOG" id="COG0406">
    <property type="taxonomic scope" value="Bacteria"/>
</dbReference>
<evidence type="ECO:0000256" key="1">
    <source>
        <dbReference type="ARBA" id="ARBA00022801"/>
    </source>
</evidence>
<dbReference type="RefSeq" id="WP_015940918.1">
    <property type="nucleotide sequence ID" value="NC_011831.1"/>
</dbReference>
<dbReference type="InterPro" id="IPR013078">
    <property type="entry name" value="His_Pase_superF_clade-1"/>
</dbReference>
<dbReference type="PANTHER" id="PTHR46517:SF1">
    <property type="entry name" value="FRUCTOSE-2,6-BISPHOSPHATASE TIGAR"/>
    <property type="match status" value="1"/>
</dbReference>
<evidence type="ECO:0000256" key="3">
    <source>
        <dbReference type="PIRSR" id="PIRSR613078-2"/>
    </source>
</evidence>
<dbReference type="GO" id="GO:0004331">
    <property type="term" value="F:fructose-2,6-bisphosphate 2-phosphatase activity"/>
    <property type="evidence" value="ECO:0007669"/>
    <property type="project" value="TreeGrafter"/>
</dbReference>
<dbReference type="STRING" id="326427.Cagg_2177"/>
<gene>
    <name evidence="4" type="ordered locus">Cagg_2177</name>
</gene>
<keyword evidence="1" id="KW-0378">Hydrolase</keyword>
<dbReference type="InterPro" id="IPR051695">
    <property type="entry name" value="Phosphoglycerate_Mutase"/>
</dbReference>
<dbReference type="CDD" id="cd07067">
    <property type="entry name" value="HP_PGM_like"/>
    <property type="match status" value="1"/>
</dbReference>
<dbReference type="InterPro" id="IPR029033">
    <property type="entry name" value="His_PPase_superfam"/>
</dbReference>
<name>B8GCL6_CHLAD</name>
<dbReference type="GO" id="GO:0045820">
    <property type="term" value="P:negative regulation of glycolytic process"/>
    <property type="evidence" value="ECO:0007669"/>
    <property type="project" value="TreeGrafter"/>
</dbReference>
<dbReference type="Pfam" id="PF00300">
    <property type="entry name" value="His_Phos_1"/>
    <property type="match status" value="1"/>
</dbReference>
<dbReference type="PANTHER" id="PTHR46517">
    <property type="entry name" value="FRUCTOSE-2,6-BISPHOSPHATASE TIGAR"/>
    <property type="match status" value="1"/>
</dbReference>
<accession>B8GCL6</accession>
<dbReference type="GO" id="GO:0005829">
    <property type="term" value="C:cytosol"/>
    <property type="evidence" value="ECO:0007669"/>
    <property type="project" value="TreeGrafter"/>
</dbReference>
<dbReference type="EMBL" id="CP001337">
    <property type="protein sequence ID" value="ACL25060.1"/>
    <property type="molecule type" value="Genomic_DNA"/>
</dbReference>
<dbReference type="PIRSF" id="PIRSF000709">
    <property type="entry name" value="6PFK_2-Ptase"/>
    <property type="match status" value="1"/>
</dbReference>
<dbReference type="GO" id="GO:0043456">
    <property type="term" value="P:regulation of pentose-phosphate shunt"/>
    <property type="evidence" value="ECO:0007669"/>
    <property type="project" value="TreeGrafter"/>
</dbReference>
<keyword evidence="5" id="KW-1185">Reference proteome</keyword>
<proteinExistence type="predicted"/>
<dbReference type="PROSITE" id="PS00175">
    <property type="entry name" value="PG_MUTASE"/>
    <property type="match status" value="1"/>
</dbReference>
<dbReference type="Gene3D" id="3.40.50.1240">
    <property type="entry name" value="Phosphoglycerate mutase-like"/>
    <property type="match status" value="1"/>
</dbReference>
<feature type="binding site" evidence="3">
    <location>
        <position position="61"/>
    </location>
    <ligand>
        <name>substrate</name>
    </ligand>
</feature>
<dbReference type="OrthoDB" id="9783269at2"/>
<reference evidence="4" key="1">
    <citation type="submission" date="2008-12" db="EMBL/GenBank/DDBJ databases">
        <title>Complete sequence of Chloroflexus aggregans DSM 9485.</title>
        <authorList>
            <consortium name="US DOE Joint Genome Institute"/>
            <person name="Lucas S."/>
            <person name="Copeland A."/>
            <person name="Lapidus A."/>
            <person name="Glavina del Rio T."/>
            <person name="Dalin E."/>
            <person name="Tice H."/>
            <person name="Pitluck S."/>
            <person name="Foster B."/>
            <person name="Larimer F."/>
            <person name="Land M."/>
            <person name="Hauser L."/>
            <person name="Kyrpides N."/>
            <person name="Mikhailova N."/>
            <person name="Bryant D."/>
            <person name="Richardson P."/>
        </authorList>
    </citation>
    <scope>NUCLEOTIDE SEQUENCE</scope>
    <source>
        <strain evidence="4">DSM 9485</strain>
    </source>
</reference>
<dbReference type="SMART" id="SM00855">
    <property type="entry name" value="PGAM"/>
    <property type="match status" value="1"/>
</dbReference>
<organism evidence="4 5">
    <name type="scientific">Chloroflexus aggregans (strain MD-66 / DSM 9485)</name>
    <dbReference type="NCBI Taxonomy" id="326427"/>
    <lineage>
        <taxon>Bacteria</taxon>
        <taxon>Bacillati</taxon>
        <taxon>Chloroflexota</taxon>
        <taxon>Chloroflexia</taxon>
        <taxon>Chloroflexales</taxon>
        <taxon>Chloroflexineae</taxon>
        <taxon>Chloroflexaceae</taxon>
        <taxon>Chloroflexus</taxon>
    </lineage>
</organism>
<dbReference type="SUPFAM" id="SSF53254">
    <property type="entry name" value="Phosphoglycerate mutase-like"/>
    <property type="match status" value="1"/>
</dbReference>
<evidence type="ECO:0000256" key="2">
    <source>
        <dbReference type="PIRSR" id="PIRSR613078-1"/>
    </source>
</evidence>
<dbReference type="Proteomes" id="UP000002508">
    <property type="component" value="Chromosome"/>
</dbReference>
<evidence type="ECO:0000313" key="4">
    <source>
        <dbReference type="EMBL" id="ACL25060.1"/>
    </source>
</evidence>
<dbReference type="HOGENOM" id="CLU_033323_8_4_0"/>
<evidence type="ECO:0000313" key="5">
    <source>
        <dbReference type="Proteomes" id="UP000002508"/>
    </source>
</evidence>
<protein>
    <submittedName>
        <fullName evidence="4">Phosphoglycerate mutase</fullName>
    </submittedName>
</protein>
<sequence length="203" mass="22964">MRTSIWLVRHGQTVANRARRYLGHSDSPLTTYGQRQHEAVVRRLRALPFTHAIVSPTERTRALAAAITQDRPSIAIVEDLRWREIDQGQWEGLTYREVLQRFPGDAQARWANGINGKPTGGESLADVATRVGEAWHELRSHYAGRRAIVITHATPIQLVLCFCCQTPVAEHWRWRIDLGSMTALDIYGSSIIIRTVNSVPPIR</sequence>
<feature type="active site" description="Proton donor/acceptor" evidence="2">
    <location>
        <position position="84"/>
    </location>
</feature>
<feature type="binding site" evidence="3">
    <location>
        <begin position="9"/>
        <end position="16"/>
    </location>
    <ligand>
        <name>substrate</name>
    </ligand>
</feature>
<feature type="active site" description="Tele-phosphohistidine intermediate" evidence="2">
    <location>
        <position position="10"/>
    </location>
</feature>
<dbReference type="InterPro" id="IPR001345">
    <property type="entry name" value="PG/BPGM_mutase_AS"/>
</dbReference>
<dbReference type="KEGG" id="cag:Cagg_2177"/>